<protein>
    <submittedName>
        <fullName evidence="1">Uncharacterized protein</fullName>
    </submittedName>
</protein>
<gene>
    <name evidence="1" type="ORF">S01H1_07903</name>
</gene>
<dbReference type="AlphaFoldDB" id="X0RU58"/>
<comment type="caution">
    <text evidence="1">The sequence shown here is derived from an EMBL/GenBank/DDBJ whole genome shotgun (WGS) entry which is preliminary data.</text>
</comment>
<proteinExistence type="predicted"/>
<evidence type="ECO:0000313" key="1">
    <source>
        <dbReference type="EMBL" id="GAF72328.1"/>
    </source>
</evidence>
<accession>X0RU58</accession>
<organism evidence="1">
    <name type="scientific">marine sediment metagenome</name>
    <dbReference type="NCBI Taxonomy" id="412755"/>
    <lineage>
        <taxon>unclassified sequences</taxon>
        <taxon>metagenomes</taxon>
        <taxon>ecological metagenomes</taxon>
    </lineage>
</organism>
<name>X0RU58_9ZZZZ</name>
<sequence>MVSGCGVVSYIAQIDYKQLLDLNYMLGGLISYWVSFRVRKPRQYSVNVGFAQRGGFFLQNDLEQVLASYCGRVTPCWSW</sequence>
<reference evidence="1" key="1">
    <citation type="journal article" date="2014" name="Front. Microbiol.">
        <title>High frequency of phylogenetically diverse reductive dehalogenase-homologous genes in deep subseafloor sedimentary metagenomes.</title>
        <authorList>
            <person name="Kawai M."/>
            <person name="Futagami T."/>
            <person name="Toyoda A."/>
            <person name="Takaki Y."/>
            <person name="Nishi S."/>
            <person name="Hori S."/>
            <person name="Arai W."/>
            <person name="Tsubouchi T."/>
            <person name="Morono Y."/>
            <person name="Uchiyama I."/>
            <person name="Ito T."/>
            <person name="Fujiyama A."/>
            <person name="Inagaki F."/>
            <person name="Takami H."/>
        </authorList>
    </citation>
    <scope>NUCLEOTIDE SEQUENCE</scope>
    <source>
        <strain evidence="1">Expedition CK06-06</strain>
    </source>
</reference>
<dbReference type="EMBL" id="BARS01004055">
    <property type="protein sequence ID" value="GAF72328.1"/>
    <property type="molecule type" value="Genomic_DNA"/>
</dbReference>